<dbReference type="RefSeq" id="WP_277862969.1">
    <property type="nucleotide sequence ID" value="NZ_JARRAG010000002.1"/>
</dbReference>
<feature type="transmembrane region" description="Helical" evidence="19">
    <location>
        <begin position="51"/>
        <end position="72"/>
    </location>
</feature>
<comment type="catalytic activity">
    <reaction evidence="1">
        <text>a CDP-1,2-diacyl-sn-glycerol + choline = a 1,2-diacyl-sn-glycero-3-phosphocholine + CMP + H(+)</text>
        <dbReference type="Rhea" id="RHEA:14597"/>
        <dbReference type="ChEBI" id="CHEBI:15354"/>
        <dbReference type="ChEBI" id="CHEBI:15378"/>
        <dbReference type="ChEBI" id="CHEBI:57643"/>
        <dbReference type="ChEBI" id="CHEBI:58332"/>
        <dbReference type="ChEBI" id="CHEBI:60377"/>
        <dbReference type="EC" id="2.7.8.24"/>
    </reaction>
</comment>
<sequence>MVETLESPPAAAVRPGPIRRFLGWCVHAYTASGLAIAAVILALLVEGGPDAFRWSFLLMLVAVLVDASDGTFARAVRIKEAVPSFDGRRLDDITDFLTYTFLPLMLVWRAGLIPPGTEAWLIAPLLASAYGFCQVDVKTPDGYFLGFPSLWNVVAFYLYVLPIPQAAALGILLFLAILTFVPVKHLYPSQPGPLNRFATITGIVWGVLMVWLLWILPTSASPEFSTATRALAYVSLIYPAFYMAASWYVTLQGWLRPRPPAPSPSP</sequence>
<dbReference type="EMBL" id="JARRAG010000002">
    <property type="protein sequence ID" value="MDG3006676.1"/>
    <property type="molecule type" value="Genomic_DNA"/>
</dbReference>
<comment type="caution">
    <text evidence="20">The sequence shown here is derived from an EMBL/GenBank/DDBJ whole genome shotgun (WGS) entry which is preliminary data.</text>
</comment>
<evidence type="ECO:0000256" key="6">
    <source>
        <dbReference type="ARBA" id="ARBA00015623"/>
    </source>
</evidence>
<feature type="transmembrane region" description="Helical" evidence="19">
    <location>
        <begin position="166"/>
        <end position="187"/>
    </location>
</feature>
<evidence type="ECO:0000256" key="18">
    <source>
        <dbReference type="ARBA" id="ARBA00033321"/>
    </source>
</evidence>
<dbReference type="Gene3D" id="1.20.120.1760">
    <property type="match status" value="1"/>
</dbReference>
<comment type="cofactor">
    <cofactor evidence="2">
        <name>Mn(2+)</name>
        <dbReference type="ChEBI" id="CHEBI:29035"/>
    </cofactor>
</comment>
<gene>
    <name evidence="20" type="ORF">PZE19_23150</name>
</gene>
<evidence type="ECO:0000256" key="5">
    <source>
        <dbReference type="ARBA" id="ARBA00013195"/>
    </source>
</evidence>
<keyword evidence="16" id="KW-0464">Manganese</keyword>
<keyword evidence="14 19" id="KW-0472">Membrane</keyword>
<dbReference type="EC" id="2.7.8.24" evidence="5"/>
<keyword evidence="13" id="KW-0443">Lipid metabolism</keyword>
<keyword evidence="9" id="KW-0997">Cell inner membrane</keyword>
<evidence type="ECO:0000256" key="11">
    <source>
        <dbReference type="ARBA" id="ARBA00022692"/>
    </source>
</evidence>
<feature type="transmembrane region" description="Helical" evidence="19">
    <location>
        <begin position="93"/>
        <end position="113"/>
    </location>
</feature>
<accession>A0ABT6FGG2</accession>
<evidence type="ECO:0000256" key="16">
    <source>
        <dbReference type="ARBA" id="ARBA00023211"/>
    </source>
</evidence>
<keyword evidence="17" id="KW-1208">Phospholipid metabolism</keyword>
<proteinExistence type="inferred from homology"/>
<reference evidence="20 21" key="1">
    <citation type="submission" date="2023-03" db="EMBL/GenBank/DDBJ databases">
        <title>Paludisphaera mucosa sp. nov. a novel planctomycete from northern fen.</title>
        <authorList>
            <person name="Ivanova A."/>
        </authorList>
    </citation>
    <scope>NUCLEOTIDE SEQUENCE [LARGE SCALE GENOMIC DNA]</scope>
    <source>
        <strain evidence="20 21">Pla2</strain>
    </source>
</reference>
<evidence type="ECO:0000256" key="14">
    <source>
        <dbReference type="ARBA" id="ARBA00023136"/>
    </source>
</evidence>
<comment type="subcellular location">
    <subcellularLocation>
        <location evidence="3">Cell inner membrane</location>
        <topology evidence="3">Multi-pass membrane protein</topology>
    </subcellularLocation>
</comment>
<organism evidence="20 21">
    <name type="scientific">Paludisphaera mucosa</name>
    <dbReference type="NCBI Taxonomy" id="3030827"/>
    <lineage>
        <taxon>Bacteria</taxon>
        <taxon>Pseudomonadati</taxon>
        <taxon>Planctomycetota</taxon>
        <taxon>Planctomycetia</taxon>
        <taxon>Isosphaerales</taxon>
        <taxon>Isosphaeraceae</taxon>
        <taxon>Paludisphaera</taxon>
    </lineage>
</organism>
<dbReference type="InterPro" id="IPR026027">
    <property type="entry name" value="PcS"/>
</dbReference>
<feature type="transmembrane region" description="Helical" evidence="19">
    <location>
        <begin position="194"/>
        <end position="216"/>
    </location>
</feature>
<keyword evidence="15" id="KW-0594">Phospholipid biosynthesis</keyword>
<comment type="similarity">
    <text evidence="4">Belongs to the CDP-alcohol phosphatidyltransferase class-I family.</text>
</comment>
<evidence type="ECO:0000256" key="7">
    <source>
        <dbReference type="ARBA" id="ARBA00022475"/>
    </source>
</evidence>
<protein>
    <recommendedName>
        <fullName evidence="6">Phosphatidylcholine synthase</fullName>
        <ecNumber evidence="5">2.7.8.24</ecNumber>
    </recommendedName>
    <alternativeName>
        <fullName evidence="18">CDP-diglyceride-choline O-phosphatidyltransferase</fullName>
    </alternativeName>
</protein>
<keyword evidence="10" id="KW-0808">Transferase</keyword>
<evidence type="ECO:0000313" key="21">
    <source>
        <dbReference type="Proteomes" id="UP001216907"/>
    </source>
</evidence>
<evidence type="ECO:0000256" key="15">
    <source>
        <dbReference type="ARBA" id="ARBA00023209"/>
    </source>
</evidence>
<feature type="transmembrane region" description="Helical" evidence="19">
    <location>
        <begin position="21"/>
        <end position="45"/>
    </location>
</feature>
<evidence type="ECO:0000256" key="12">
    <source>
        <dbReference type="ARBA" id="ARBA00022989"/>
    </source>
</evidence>
<dbReference type="InterPro" id="IPR043130">
    <property type="entry name" value="CDP-OH_PTrfase_TM_dom"/>
</dbReference>
<dbReference type="PIRSF" id="PIRSF000851">
    <property type="entry name" value="PcS"/>
    <property type="match status" value="1"/>
</dbReference>
<evidence type="ECO:0000256" key="9">
    <source>
        <dbReference type="ARBA" id="ARBA00022519"/>
    </source>
</evidence>
<evidence type="ECO:0000256" key="10">
    <source>
        <dbReference type="ARBA" id="ARBA00022679"/>
    </source>
</evidence>
<evidence type="ECO:0000256" key="2">
    <source>
        <dbReference type="ARBA" id="ARBA00001936"/>
    </source>
</evidence>
<evidence type="ECO:0000256" key="13">
    <source>
        <dbReference type="ARBA" id="ARBA00023098"/>
    </source>
</evidence>
<keyword evidence="8" id="KW-0444">Lipid biosynthesis</keyword>
<evidence type="ECO:0000256" key="3">
    <source>
        <dbReference type="ARBA" id="ARBA00004429"/>
    </source>
</evidence>
<feature type="transmembrane region" description="Helical" evidence="19">
    <location>
        <begin position="236"/>
        <end position="255"/>
    </location>
</feature>
<keyword evidence="21" id="KW-1185">Reference proteome</keyword>
<keyword evidence="11 19" id="KW-0812">Transmembrane</keyword>
<keyword evidence="12 19" id="KW-1133">Transmembrane helix</keyword>
<keyword evidence="7" id="KW-1003">Cell membrane</keyword>
<evidence type="ECO:0000256" key="8">
    <source>
        <dbReference type="ARBA" id="ARBA00022516"/>
    </source>
</evidence>
<evidence type="ECO:0000313" key="20">
    <source>
        <dbReference type="EMBL" id="MDG3006676.1"/>
    </source>
</evidence>
<dbReference type="Proteomes" id="UP001216907">
    <property type="component" value="Unassembled WGS sequence"/>
</dbReference>
<name>A0ABT6FGG2_9BACT</name>
<evidence type="ECO:0000256" key="19">
    <source>
        <dbReference type="SAM" id="Phobius"/>
    </source>
</evidence>
<feature type="transmembrane region" description="Helical" evidence="19">
    <location>
        <begin position="142"/>
        <end position="160"/>
    </location>
</feature>
<evidence type="ECO:0000256" key="1">
    <source>
        <dbReference type="ARBA" id="ARBA00000958"/>
    </source>
</evidence>
<evidence type="ECO:0000256" key="4">
    <source>
        <dbReference type="ARBA" id="ARBA00010441"/>
    </source>
</evidence>
<evidence type="ECO:0000256" key="17">
    <source>
        <dbReference type="ARBA" id="ARBA00023264"/>
    </source>
</evidence>